<proteinExistence type="predicted"/>
<organism evidence="1 2">
    <name type="scientific">Physeter macrocephalus</name>
    <name type="common">Sperm whale</name>
    <name type="synonym">Physeter catodon</name>
    <dbReference type="NCBI Taxonomy" id="9755"/>
    <lineage>
        <taxon>Eukaryota</taxon>
        <taxon>Metazoa</taxon>
        <taxon>Chordata</taxon>
        <taxon>Craniata</taxon>
        <taxon>Vertebrata</taxon>
        <taxon>Euteleostomi</taxon>
        <taxon>Mammalia</taxon>
        <taxon>Eutheria</taxon>
        <taxon>Laurasiatheria</taxon>
        <taxon>Artiodactyla</taxon>
        <taxon>Whippomorpha</taxon>
        <taxon>Cetacea</taxon>
        <taxon>Odontoceti</taxon>
        <taxon>Physeteridae</taxon>
        <taxon>Physeter</taxon>
    </lineage>
</organism>
<dbReference type="InParanoid" id="A0A455B0C7"/>
<gene>
    <name evidence="2" type="primary">LOC114485278</name>
</gene>
<dbReference type="OrthoDB" id="10013850at2759"/>
<evidence type="ECO:0000313" key="1">
    <source>
        <dbReference type="Proteomes" id="UP000248484"/>
    </source>
</evidence>
<dbReference type="RefSeq" id="XP_028342232.1">
    <property type="nucleotide sequence ID" value="XM_028486431.2"/>
</dbReference>
<dbReference type="GeneID" id="114485278"/>
<evidence type="ECO:0000313" key="2">
    <source>
        <dbReference type="RefSeq" id="XP_028342232.1"/>
    </source>
</evidence>
<dbReference type="Proteomes" id="UP000248484">
    <property type="component" value="Unplaced"/>
</dbReference>
<name>A0A455B0C7_PHYMC</name>
<keyword evidence="1" id="KW-1185">Reference proteome</keyword>
<accession>A0A455B0C7</accession>
<dbReference type="AlphaFoldDB" id="A0A455B0C7"/>
<protein>
    <submittedName>
        <fullName evidence="2">Inhibitor of nuclear factor kappa-B kinase subunit epsilon-like</fullName>
    </submittedName>
</protein>
<sequence length="106" mass="11629">MRVVHETRNHLRLVGCSVAACNTEAQGAQEGLSKILDWLSQQLLQDRTKGAQASPPPTVPYTSPALKDLVLHMQELCKEMKVLASDLQDNNRVIEGLSRVPSAPDI</sequence>
<dbReference type="KEGG" id="pcad:114485278"/>
<reference evidence="2" key="1">
    <citation type="submission" date="2025-08" db="UniProtKB">
        <authorList>
            <consortium name="RefSeq"/>
        </authorList>
    </citation>
    <scope>IDENTIFICATION</scope>
    <source>
        <tissue evidence="2">Muscle</tissue>
    </source>
</reference>